<evidence type="ECO:0000313" key="2">
    <source>
        <dbReference type="Proteomes" id="UP000076088"/>
    </source>
</evidence>
<dbReference type="EMBL" id="CP013345">
    <property type="protein sequence ID" value="AMU92500.1"/>
    <property type="molecule type" value="Genomic_DNA"/>
</dbReference>
<dbReference type="Proteomes" id="UP000076088">
    <property type="component" value="Plasmid unnamed1"/>
</dbReference>
<protein>
    <submittedName>
        <fullName evidence="1">Uncharacterized protein</fullName>
    </submittedName>
</protein>
<reference evidence="2" key="1">
    <citation type="submission" date="2015-11" db="EMBL/GenBank/DDBJ databases">
        <title>Complete genome sequence of a polyethylene-glycol degrader Sphingopyxis macrogoltabida 203N (NBRC 111659).</title>
        <authorList>
            <person name="Yoshiyuki O."/>
            <person name="Shouta N."/>
            <person name="Nagata Y."/>
            <person name="Numata M."/>
            <person name="Tsuchikane K."/>
            <person name="Hosoyama A."/>
            <person name="Yamazoe A."/>
            <person name="Tsuda M."/>
            <person name="Fujita N."/>
            <person name="Kawai F."/>
        </authorList>
    </citation>
    <scope>NUCLEOTIDE SEQUENCE [LARGE SCALE GENOMIC DNA]</scope>
    <source>
        <strain evidence="2">203N</strain>
        <plasmid evidence="2">unnamed1</plasmid>
    </source>
</reference>
<accession>A0AAC9AZ29</accession>
<keyword evidence="2" id="KW-1185">Reference proteome</keyword>
<proteinExistence type="predicted"/>
<dbReference type="AlphaFoldDB" id="A0AAC9AZ29"/>
<evidence type="ECO:0000313" key="1">
    <source>
        <dbReference type="EMBL" id="AMU92500.1"/>
    </source>
</evidence>
<geneLocation type="plasmid" evidence="1 2">
    <name>unnamed1</name>
</geneLocation>
<name>A0AAC9AZ29_SPHMC</name>
<organism evidence="1 2">
    <name type="scientific">Sphingopyxis macrogoltabida</name>
    <name type="common">Sphingomonas macrogoltabidus</name>
    <dbReference type="NCBI Taxonomy" id="33050"/>
    <lineage>
        <taxon>Bacteria</taxon>
        <taxon>Pseudomonadati</taxon>
        <taxon>Pseudomonadota</taxon>
        <taxon>Alphaproteobacteria</taxon>
        <taxon>Sphingomonadales</taxon>
        <taxon>Sphingomonadaceae</taxon>
        <taxon>Sphingopyxis</taxon>
    </lineage>
</organism>
<dbReference type="RefSeq" id="WP_054734354.1">
    <property type="nucleotide sequence ID" value="NZ_CP013345.1"/>
</dbReference>
<keyword evidence="1" id="KW-0614">Plasmid</keyword>
<reference evidence="1 2" key="2">
    <citation type="journal article" date="2016" name="Genome Announc.">
        <title>Complete Genome Sequence of Sphingopyxis macrogoltabida Strain 203N (NBRC 111659), a Polyethylene Glycol Degrader.</title>
        <authorList>
            <person name="Ohtsubo Y."/>
            <person name="Nonoyama S."/>
            <person name="Nagata Y."/>
            <person name="Numata M."/>
            <person name="Tsuchikane K."/>
            <person name="Hosoyama A."/>
            <person name="Yamazoe A."/>
            <person name="Tsuda M."/>
            <person name="Fujita N."/>
            <person name="Kawai F."/>
        </authorList>
    </citation>
    <scope>NUCLEOTIDE SEQUENCE [LARGE SCALE GENOMIC DNA]</scope>
    <source>
        <strain evidence="1 2">203N</strain>
    </source>
</reference>
<sequence>MAITAPRGQFGPEYSPRLATSVAACASAISRLDARILVSSVAPAWRRRAAWAGYAKALQLQSVEIDEIDVFSWICGLKIPGRPSLSSTLNPFEDFLPWQIALNDPDPFAWRDARPIASSEPAGAADHPVLVRALEQLRRDCRLDRSIIPWLGLPFALRDAGACATPLPCLAGGVKGFRLRKTAEQSDWAAVLNSLESAARTGLERLHDLERVYRDAQRAIVAEYRPGALPRLLALTCFQPLLGPQSVADRLGLSVAGASKLLERAANIGLLVEIVERRSWRLFLSADLAVAFGFAQPKRGRPRSEPPPLPADRAIAEVFDDFDRQMAEIDALLGHHTGTPASP</sequence>
<gene>
    <name evidence="1" type="ORF">ATM17_30030</name>
</gene>